<name>A0A9P0MPB3_NEZVI</name>
<proteinExistence type="predicted"/>
<dbReference type="AlphaFoldDB" id="A0A9P0MPB3"/>
<evidence type="ECO:0000313" key="1">
    <source>
        <dbReference type="EMBL" id="CAH1397931.1"/>
    </source>
</evidence>
<accession>A0A9P0MPB3</accession>
<reference evidence="1" key="1">
    <citation type="submission" date="2022-01" db="EMBL/GenBank/DDBJ databases">
        <authorList>
            <person name="King R."/>
        </authorList>
    </citation>
    <scope>NUCLEOTIDE SEQUENCE</scope>
</reference>
<organism evidence="1 2">
    <name type="scientific">Nezara viridula</name>
    <name type="common">Southern green stink bug</name>
    <name type="synonym">Cimex viridulus</name>
    <dbReference type="NCBI Taxonomy" id="85310"/>
    <lineage>
        <taxon>Eukaryota</taxon>
        <taxon>Metazoa</taxon>
        <taxon>Ecdysozoa</taxon>
        <taxon>Arthropoda</taxon>
        <taxon>Hexapoda</taxon>
        <taxon>Insecta</taxon>
        <taxon>Pterygota</taxon>
        <taxon>Neoptera</taxon>
        <taxon>Paraneoptera</taxon>
        <taxon>Hemiptera</taxon>
        <taxon>Heteroptera</taxon>
        <taxon>Panheteroptera</taxon>
        <taxon>Pentatomomorpha</taxon>
        <taxon>Pentatomoidea</taxon>
        <taxon>Pentatomidae</taxon>
        <taxon>Pentatominae</taxon>
        <taxon>Nezara</taxon>
    </lineage>
</organism>
<gene>
    <name evidence="1" type="ORF">NEZAVI_LOCUS7676</name>
</gene>
<evidence type="ECO:0000313" key="2">
    <source>
        <dbReference type="Proteomes" id="UP001152798"/>
    </source>
</evidence>
<dbReference type="EMBL" id="OV725080">
    <property type="protein sequence ID" value="CAH1397931.1"/>
    <property type="molecule type" value="Genomic_DNA"/>
</dbReference>
<protein>
    <submittedName>
        <fullName evidence="1">Uncharacterized protein</fullName>
    </submittedName>
</protein>
<dbReference type="OrthoDB" id="6258237at2759"/>
<dbReference type="Proteomes" id="UP001152798">
    <property type="component" value="Chromosome 4"/>
</dbReference>
<keyword evidence="2" id="KW-1185">Reference proteome</keyword>
<sequence>MTEAPPTEGGKQEHPLAWVRINLAYFRTPSGSLKILQLVSHDIPYLYRLVLSAYGCDKFRARYLPVYRLC</sequence>